<dbReference type="InterPro" id="IPR000132">
    <property type="entry name" value="Nitrilase/CN_hydratase_CS"/>
</dbReference>
<protein>
    <submittedName>
        <fullName evidence="4">Aliphatic nitrilase</fullName>
    </submittedName>
</protein>
<comment type="similarity">
    <text evidence="1">Belongs to the carbon-nitrogen hydrolase superfamily. Nitrilase family.</text>
</comment>
<accession>A0A2N3X033</accession>
<dbReference type="InterPro" id="IPR003010">
    <property type="entry name" value="C-N_Hydrolase"/>
</dbReference>
<dbReference type="PROSITE" id="PS00921">
    <property type="entry name" value="NITRIL_CHT_2"/>
    <property type="match status" value="1"/>
</dbReference>
<dbReference type="Proteomes" id="UP000233750">
    <property type="component" value="Unassembled WGS sequence"/>
</dbReference>
<feature type="active site" description="Proton acceptor" evidence="2">
    <location>
        <position position="45"/>
    </location>
</feature>
<gene>
    <name evidence="4" type="ORF">ATK30_0441</name>
</gene>
<organism evidence="4 5">
    <name type="scientific">Amycolatopsis echigonensis</name>
    <dbReference type="NCBI Taxonomy" id="2576905"/>
    <lineage>
        <taxon>Bacteria</taxon>
        <taxon>Bacillati</taxon>
        <taxon>Actinomycetota</taxon>
        <taxon>Actinomycetes</taxon>
        <taxon>Pseudonocardiales</taxon>
        <taxon>Pseudonocardiaceae</taxon>
        <taxon>Amycolatopsis</taxon>
    </lineage>
</organism>
<dbReference type="SUPFAM" id="SSF56317">
    <property type="entry name" value="Carbon-nitrogen hydrolase"/>
    <property type="match status" value="1"/>
</dbReference>
<dbReference type="OrthoDB" id="9811121at2"/>
<dbReference type="CDD" id="cd07564">
    <property type="entry name" value="nitrilases_CHs"/>
    <property type="match status" value="1"/>
</dbReference>
<dbReference type="Gene3D" id="3.60.110.10">
    <property type="entry name" value="Carbon-nitrogen hydrolase"/>
    <property type="match status" value="1"/>
</dbReference>
<dbReference type="PANTHER" id="PTHR46044">
    <property type="entry name" value="NITRILASE"/>
    <property type="match status" value="1"/>
</dbReference>
<feature type="domain" description="CN hydrolase" evidence="3">
    <location>
        <begin position="5"/>
        <end position="278"/>
    </location>
</feature>
<reference evidence="4 5" key="1">
    <citation type="submission" date="2017-12" db="EMBL/GenBank/DDBJ databases">
        <title>Sequencing the genomes of 1000 Actinobacteria strains.</title>
        <authorList>
            <person name="Klenk H.-P."/>
        </authorList>
    </citation>
    <scope>NUCLEOTIDE SEQUENCE [LARGE SCALE GENOMIC DNA]</scope>
    <source>
        <strain evidence="4 5">DSM 45165</strain>
    </source>
</reference>
<evidence type="ECO:0000313" key="4">
    <source>
        <dbReference type="EMBL" id="PKV99468.1"/>
    </source>
</evidence>
<dbReference type="InterPro" id="IPR044149">
    <property type="entry name" value="Nitrilases_CHs"/>
</dbReference>
<dbReference type="PANTHER" id="PTHR46044:SF1">
    <property type="entry name" value="CN HYDROLASE DOMAIN-CONTAINING PROTEIN"/>
    <property type="match status" value="1"/>
</dbReference>
<comment type="caution">
    <text evidence="4">The sequence shown here is derived from an EMBL/GenBank/DDBJ whole genome shotgun (WGS) entry which is preliminary data.</text>
</comment>
<evidence type="ECO:0000256" key="2">
    <source>
        <dbReference type="PROSITE-ProRule" id="PRU10139"/>
    </source>
</evidence>
<evidence type="ECO:0000313" key="5">
    <source>
        <dbReference type="Proteomes" id="UP000233750"/>
    </source>
</evidence>
<evidence type="ECO:0000259" key="3">
    <source>
        <dbReference type="PROSITE" id="PS50263"/>
    </source>
</evidence>
<dbReference type="InterPro" id="IPR036526">
    <property type="entry name" value="C-N_Hydrolase_sf"/>
</dbReference>
<keyword evidence="5" id="KW-1185">Reference proteome</keyword>
<sequence length="337" mass="36035">MESVVRVAAVQAEPVWLDLAGSIDKAIALIGEAARGGAKLVAFGETFVPGYPWWIWLDSPAAGMAFVPRYAANSMTRDGDEMRRLRRAAADNGVHVVLGFSERDGGSLYMAQAFISDTGELISVRRKLKPTHVERSVYGEGDGSDLQVHDTPLGKLGGLNCWEHFQPLTKYAMYSLGEEIHVASWPSFSVYRGAATALGPEVNTAASLTYAVEGQTFVLAACSVIGEAAQELFCDTEAKRQLLRTGGGFARVFGPEGTPLAEPLAETEEGILYADLDPALIAIAKSAADPVGHYSRPDVFRLLINRNPAPRTVEAPAEPAAATLHHPDEELSGLISG</sequence>
<dbReference type="EMBL" id="PJMY01000002">
    <property type="protein sequence ID" value="PKV99468.1"/>
    <property type="molecule type" value="Genomic_DNA"/>
</dbReference>
<dbReference type="PROSITE" id="PS00920">
    <property type="entry name" value="NITRIL_CHT_1"/>
    <property type="match status" value="1"/>
</dbReference>
<proteinExistence type="inferred from homology"/>
<evidence type="ECO:0000256" key="1">
    <source>
        <dbReference type="ARBA" id="ARBA00008129"/>
    </source>
</evidence>
<dbReference type="GO" id="GO:0000257">
    <property type="term" value="F:nitrilase activity"/>
    <property type="evidence" value="ECO:0007669"/>
    <property type="project" value="UniProtKB-ARBA"/>
</dbReference>
<dbReference type="RefSeq" id="WP_101434047.1">
    <property type="nucleotide sequence ID" value="NZ_PJMY01000002.1"/>
</dbReference>
<name>A0A2N3X033_9PSEU</name>
<dbReference type="PROSITE" id="PS50263">
    <property type="entry name" value="CN_HYDROLASE"/>
    <property type="match status" value="1"/>
</dbReference>
<dbReference type="AlphaFoldDB" id="A0A2N3X033"/>
<dbReference type="Pfam" id="PF00795">
    <property type="entry name" value="CN_hydrolase"/>
    <property type="match status" value="1"/>
</dbReference>